<name>A0A7X1KKN3_9SPHN</name>
<dbReference type="CDD" id="cd00761">
    <property type="entry name" value="Glyco_tranf_GTA_type"/>
    <property type="match status" value="1"/>
</dbReference>
<dbReference type="InterPro" id="IPR029044">
    <property type="entry name" value="Nucleotide-diphossugar_trans"/>
</dbReference>
<sequence>MSALRISTVIPAYNRADLIPETLRSILSQTRPPHELIVVDDGSTDGTPDAVAAFGKSVTLLRQSNAGAGVARNTGCARATGDIIHFMDSDDLCTLDSYAHAAAAMERGADMTYGPWLKARFDGRELDPEAVVLQQGPVPAARLDLLALLVDWVTVLQPCLFRREMLERAGPFRTDLKPSEDTELLYRLTRAARAPTHVPGMLVLYRVHEGGISQHNVERAVRDRANLWAVLQQHADQRADLDGAVRAQFRRKKYEVACEVREYDPAAAETLAADVGTFDRGTSRSRLLARKFRSRLRHRLLRDPYPPPMASGPLRPEQEQAIRELGYALRQPSGRGG</sequence>
<dbReference type="RefSeq" id="WP_185662690.1">
    <property type="nucleotide sequence ID" value="NZ_JACLAW010000002.1"/>
</dbReference>
<dbReference type="SUPFAM" id="SSF53448">
    <property type="entry name" value="Nucleotide-diphospho-sugar transferases"/>
    <property type="match status" value="1"/>
</dbReference>
<dbReference type="InterPro" id="IPR050834">
    <property type="entry name" value="Glycosyltransf_2"/>
</dbReference>
<feature type="domain" description="Glycosyltransferase 2-like" evidence="1">
    <location>
        <begin position="7"/>
        <end position="166"/>
    </location>
</feature>
<dbReference type="Proteomes" id="UP000566813">
    <property type="component" value="Unassembled WGS sequence"/>
</dbReference>
<gene>
    <name evidence="2" type="ORF">H7F51_02775</name>
</gene>
<keyword evidence="2" id="KW-0808">Transferase</keyword>
<dbReference type="PANTHER" id="PTHR43685:SF2">
    <property type="entry name" value="GLYCOSYLTRANSFERASE 2-LIKE DOMAIN-CONTAINING PROTEIN"/>
    <property type="match status" value="1"/>
</dbReference>
<accession>A0A7X1KKN3</accession>
<evidence type="ECO:0000313" key="2">
    <source>
        <dbReference type="EMBL" id="MBC2664438.1"/>
    </source>
</evidence>
<dbReference type="Pfam" id="PF00535">
    <property type="entry name" value="Glycos_transf_2"/>
    <property type="match status" value="1"/>
</dbReference>
<evidence type="ECO:0000259" key="1">
    <source>
        <dbReference type="Pfam" id="PF00535"/>
    </source>
</evidence>
<comment type="caution">
    <text evidence="2">The sequence shown here is derived from an EMBL/GenBank/DDBJ whole genome shotgun (WGS) entry which is preliminary data.</text>
</comment>
<dbReference type="PANTHER" id="PTHR43685">
    <property type="entry name" value="GLYCOSYLTRANSFERASE"/>
    <property type="match status" value="1"/>
</dbReference>
<reference evidence="2 3" key="1">
    <citation type="submission" date="2020-08" db="EMBL/GenBank/DDBJ databases">
        <title>The genome sequence of type strain Novosphingobium flavum NBRC 111647.</title>
        <authorList>
            <person name="Liu Y."/>
        </authorList>
    </citation>
    <scope>NUCLEOTIDE SEQUENCE [LARGE SCALE GENOMIC DNA]</scope>
    <source>
        <strain evidence="2 3">NBRC 111647</strain>
    </source>
</reference>
<dbReference type="AlphaFoldDB" id="A0A7X1KKN3"/>
<dbReference type="GO" id="GO:0016740">
    <property type="term" value="F:transferase activity"/>
    <property type="evidence" value="ECO:0007669"/>
    <property type="project" value="UniProtKB-KW"/>
</dbReference>
<dbReference type="EMBL" id="JACLAW010000002">
    <property type="protein sequence ID" value="MBC2664438.1"/>
    <property type="molecule type" value="Genomic_DNA"/>
</dbReference>
<dbReference type="InterPro" id="IPR001173">
    <property type="entry name" value="Glyco_trans_2-like"/>
</dbReference>
<proteinExistence type="predicted"/>
<dbReference type="Gene3D" id="3.90.550.10">
    <property type="entry name" value="Spore Coat Polysaccharide Biosynthesis Protein SpsA, Chain A"/>
    <property type="match status" value="1"/>
</dbReference>
<keyword evidence="3" id="KW-1185">Reference proteome</keyword>
<protein>
    <submittedName>
        <fullName evidence="2">Glycosyltransferase family 2 protein</fullName>
    </submittedName>
</protein>
<organism evidence="2 3">
    <name type="scientific">Novosphingobium flavum</name>
    <dbReference type="NCBI Taxonomy" id="1778672"/>
    <lineage>
        <taxon>Bacteria</taxon>
        <taxon>Pseudomonadati</taxon>
        <taxon>Pseudomonadota</taxon>
        <taxon>Alphaproteobacteria</taxon>
        <taxon>Sphingomonadales</taxon>
        <taxon>Sphingomonadaceae</taxon>
        <taxon>Novosphingobium</taxon>
    </lineage>
</organism>
<evidence type="ECO:0000313" key="3">
    <source>
        <dbReference type="Proteomes" id="UP000566813"/>
    </source>
</evidence>